<dbReference type="InterPro" id="IPR001650">
    <property type="entry name" value="Helicase_C-like"/>
</dbReference>
<feature type="domain" description="Helicase C-terminal" evidence="8">
    <location>
        <begin position="287"/>
        <end position="433"/>
    </location>
</feature>
<keyword evidence="1" id="KW-0547">Nucleotide-binding</keyword>
<feature type="region of interest" description="Disordered" evidence="6">
    <location>
        <begin position="225"/>
        <end position="267"/>
    </location>
</feature>
<evidence type="ECO:0000256" key="3">
    <source>
        <dbReference type="ARBA" id="ARBA00022806"/>
    </source>
</evidence>
<dbReference type="Gene3D" id="3.40.50.300">
    <property type="entry name" value="P-loop containing nucleotide triphosphate hydrolases"/>
    <property type="match status" value="2"/>
</dbReference>
<dbReference type="InterPro" id="IPR014001">
    <property type="entry name" value="Helicase_ATP-bd"/>
</dbReference>
<evidence type="ECO:0000256" key="1">
    <source>
        <dbReference type="ARBA" id="ARBA00022741"/>
    </source>
</evidence>
<dbReference type="GO" id="GO:0005524">
    <property type="term" value="F:ATP binding"/>
    <property type="evidence" value="ECO:0007669"/>
    <property type="project" value="UniProtKB-KW"/>
</dbReference>
<dbReference type="InterPro" id="IPR050079">
    <property type="entry name" value="DEAD_box_RNA_helicase"/>
</dbReference>
<dbReference type="GO" id="GO:0003724">
    <property type="term" value="F:RNA helicase activity"/>
    <property type="evidence" value="ECO:0007669"/>
    <property type="project" value="TreeGrafter"/>
</dbReference>
<keyword evidence="2" id="KW-0378">Hydrolase</keyword>
<accession>A0A5D4FVZ0</accession>
<feature type="domain" description="Helicase ATP-binding" evidence="7">
    <location>
        <begin position="44"/>
        <end position="221"/>
    </location>
</feature>
<dbReference type="CDD" id="cd00268">
    <property type="entry name" value="DEADc"/>
    <property type="match status" value="1"/>
</dbReference>
<dbReference type="GO" id="GO:0016787">
    <property type="term" value="F:hydrolase activity"/>
    <property type="evidence" value="ECO:0007669"/>
    <property type="project" value="UniProtKB-KW"/>
</dbReference>
<dbReference type="InterPro" id="IPR027417">
    <property type="entry name" value="P-loop_NTPase"/>
</dbReference>
<evidence type="ECO:0000256" key="2">
    <source>
        <dbReference type="ARBA" id="ARBA00022801"/>
    </source>
</evidence>
<dbReference type="AlphaFoldDB" id="A0A5D4FVZ0"/>
<evidence type="ECO:0000313" key="9">
    <source>
        <dbReference type="EMBL" id="TYR20168.1"/>
    </source>
</evidence>
<evidence type="ECO:0000313" key="10">
    <source>
        <dbReference type="Proteomes" id="UP000324726"/>
    </source>
</evidence>
<proteinExistence type="inferred from homology"/>
<dbReference type="CDD" id="cd18787">
    <property type="entry name" value="SF2_C_DEAD"/>
    <property type="match status" value="1"/>
</dbReference>
<organism evidence="9 10">
    <name type="scientific">Corynebacterium urealyticum</name>
    <dbReference type="NCBI Taxonomy" id="43771"/>
    <lineage>
        <taxon>Bacteria</taxon>
        <taxon>Bacillati</taxon>
        <taxon>Actinomycetota</taxon>
        <taxon>Actinomycetes</taxon>
        <taxon>Mycobacteriales</taxon>
        <taxon>Corynebacteriaceae</taxon>
        <taxon>Corynebacterium</taxon>
    </lineage>
</organism>
<comment type="similarity">
    <text evidence="5">Belongs to the DEAD box helicase family.</text>
</comment>
<dbReference type="SUPFAM" id="SSF52540">
    <property type="entry name" value="P-loop containing nucleoside triphosphate hydrolases"/>
    <property type="match status" value="1"/>
</dbReference>
<feature type="compositionally biased region" description="Low complexity" evidence="6">
    <location>
        <begin position="233"/>
        <end position="242"/>
    </location>
</feature>
<name>A0A5D4FVZ0_9CORY</name>
<dbReference type="RefSeq" id="WP_148811879.1">
    <property type="nucleotide sequence ID" value="NZ_VSZI01000001.1"/>
</dbReference>
<dbReference type="SMART" id="SM00487">
    <property type="entry name" value="DEXDc"/>
    <property type="match status" value="1"/>
</dbReference>
<dbReference type="PANTHER" id="PTHR47959">
    <property type="entry name" value="ATP-DEPENDENT RNA HELICASE RHLE-RELATED"/>
    <property type="match status" value="1"/>
</dbReference>
<dbReference type="Proteomes" id="UP000324726">
    <property type="component" value="Unassembled WGS sequence"/>
</dbReference>
<reference evidence="9 10" key="1">
    <citation type="submission" date="2019-08" db="EMBL/GenBank/DDBJ databases">
        <title>Draft genome of C. urealyticum strain VH4248.</title>
        <authorList>
            <person name="Navas J."/>
        </authorList>
    </citation>
    <scope>NUCLEOTIDE SEQUENCE [LARGE SCALE GENOMIC DNA]</scope>
    <source>
        <strain evidence="9 10">VH4248</strain>
    </source>
</reference>
<evidence type="ECO:0000256" key="5">
    <source>
        <dbReference type="ARBA" id="ARBA00038437"/>
    </source>
</evidence>
<dbReference type="PROSITE" id="PS51194">
    <property type="entry name" value="HELICASE_CTER"/>
    <property type="match status" value="1"/>
</dbReference>
<feature type="compositionally biased region" description="Low complexity" evidence="6">
    <location>
        <begin position="251"/>
        <end position="267"/>
    </location>
</feature>
<dbReference type="GO" id="GO:0003676">
    <property type="term" value="F:nucleic acid binding"/>
    <property type="evidence" value="ECO:0007669"/>
    <property type="project" value="InterPro"/>
</dbReference>
<dbReference type="InterPro" id="IPR011545">
    <property type="entry name" value="DEAD/DEAH_box_helicase_dom"/>
</dbReference>
<evidence type="ECO:0000259" key="8">
    <source>
        <dbReference type="PROSITE" id="PS51194"/>
    </source>
</evidence>
<dbReference type="Pfam" id="PF00270">
    <property type="entry name" value="DEAD"/>
    <property type="match status" value="1"/>
</dbReference>
<evidence type="ECO:0000256" key="6">
    <source>
        <dbReference type="SAM" id="MobiDB-lite"/>
    </source>
</evidence>
<dbReference type="SMART" id="SM00490">
    <property type="entry name" value="HELICc"/>
    <property type="match status" value="1"/>
</dbReference>
<keyword evidence="3 9" id="KW-0347">Helicase</keyword>
<comment type="caution">
    <text evidence="9">The sequence shown here is derived from an EMBL/GenBank/DDBJ whole genome shotgun (WGS) entry which is preliminary data.</text>
</comment>
<dbReference type="InterPro" id="IPR044742">
    <property type="entry name" value="DEAD/DEAH_RhlB"/>
</dbReference>
<dbReference type="PANTHER" id="PTHR47959:SF13">
    <property type="entry name" value="ATP-DEPENDENT RNA HELICASE RHLE"/>
    <property type="match status" value="1"/>
</dbReference>
<dbReference type="PROSITE" id="PS51192">
    <property type="entry name" value="HELICASE_ATP_BIND_1"/>
    <property type="match status" value="1"/>
</dbReference>
<evidence type="ECO:0000256" key="4">
    <source>
        <dbReference type="ARBA" id="ARBA00022840"/>
    </source>
</evidence>
<sequence length="433" mass="45796">MPSPDPEPPSSQPEFRSLGLPVALAQSLQRAGLREAFPIQASVIPSAVEGKDVLASAPTGSGKTLAFGLPMLARLSSGDLPRATRPGNPRGVVLCPTRELAEQVFENLDPHAAALGLRALVLVGGVKVRANLTSLARTVDLVVATPGRLNDLIKRRAISLEHCAVTVVDEADHMADLGFLPQVQAILERTPQGGQRLLFSATLDGEVAALAEGWTRNPVRIDAAGARSASPVAPDHAATDAGGAHDRDAAGARATAARPTPRPTKGADAPVEFLLSEVADNGQRQAAVRAIARKVPRVIFFVRTTHAVTRWAKYLSAGGVKVSALHGNRGHQSRQRALADFREGKVRVLVATDIAARGIDVPGVRAVVHIDPPRDPKALVHRSGRTGRAGASGTVALLAFPDQVREVSTMMRAANLGYEKVESTRLVRRILRE</sequence>
<dbReference type="EMBL" id="VSZI01000001">
    <property type="protein sequence ID" value="TYR20168.1"/>
    <property type="molecule type" value="Genomic_DNA"/>
</dbReference>
<protein>
    <submittedName>
        <fullName evidence="9">DEAD/DEAH box helicase</fullName>
    </submittedName>
</protein>
<keyword evidence="4" id="KW-0067">ATP-binding</keyword>
<gene>
    <name evidence="9" type="ORF">FYJ87_04120</name>
</gene>
<dbReference type="GO" id="GO:0005829">
    <property type="term" value="C:cytosol"/>
    <property type="evidence" value="ECO:0007669"/>
    <property type="project" value="TreeGrafter"/>
</dbReference>
<evidence type="ECO:0000259" key="7">
    <source>
        <dbReference type="PROSITE" id="PS51192"/>
    </source>
</evidence>
<dbReference type="Pfam" id="PF00271">
    <property type="entry name" value="Helicase_C"/>
    <property type="match status" value="1"/>
</dbReference>